<dbReference type="OrthoDB" id="449446at2759"/>
<feature type="compositionally biased region" description="Polar residues" evidence="6">
    <location>
        <begin position="236"/>
        <end position="251"/>
    </location>
</feature>
<dbReference type="InterPro" id="IPR049899">
    <property type="entry name" value="Znf_C2HC_C3H"/>
</dbReference>
<keyword evidence="9" id="KW-1185">Reference proteome</keyword>
<evidence type="ECO:0000256" key="1">
    <source>
        <dbReference type="ARBA" id="ARBA00022723"/>
    </source>
</evidence>
<dbReference type="EMBL" id="CCKQ01009369">
    <property type="protein sequence ID" value="CDW80851.1"/>
    <property type="molecule type" value="Genomic_DNA"/>
</dbReference>
<keyword evidence="1" id="KW-0479">Metal-binding</keyword>
<evidence type="ECO:0000259" key="7">
    <source>
        <dbReference type="PROSITE" id="PS52027"/>
    </source>
</evidence>
<keyword evidence="4" id="KW-0862">Zinc</keyword>
<keyword evidence="2" id="KW-0677">Repeat</keyword>
<feature type="region of interest" description="Disordered" evidence="6">
    <location>
        <begin position="186"/>
        <end position="265"/>
    </location>
</feature>
<evidence type="ECO:0000313" key="9">
    <source>
        <dbReference type="Proteomes" id="UP000039865"/>
    </source>
</evidence>
<dbReference type="AlphaFoldDB" id="A0A078AG93"/>
<name>A0A078AG93_STYLE</name>
<dbReference type="InParanoid" id="A0A078AG93"/>
<evidence type="ECO:0000256" key="5">
    <source>
        <dbReference type="PROSITE-ProRule" id="PRU01371"/>
    </source>
</evidence>
<dbReference type="PROSITE" id="PS52027">
    <property type="entry name" value="ZF_C2HC_C3H"/>
    <property type="match status" value="1"/>
</dbReference>
<keyword evidence="3 5" id="KW-0863">Zinc-finger</keyword>
<dbReference type="Proteomes" id="UP000039865">
    <property type="component" value="Unassembled WGS sequence"/>
</dbReference>
<sequence>MNNYYAENGQDDEYDEEGFRIEKPPLNLKLVKSNLQLLKQKIQIKEQPGPYPPSDEEGEVVYDESTMNHENPGTYHNNFYRKVFVPQHLKSFDVSQWNPNDPYRQLKYANSASSLGTQSAGNNQRQSRREQFNFGSKLLEKLAQRKSQLRASMDQNAYISIREHGEENQGQSDEKIDRARDKLRRLNRQKASGEKDNDENQYKKPKIRLPPIKNVKNQTQNDYNEEQPSRIKKNLKSQFDAQEPNYNQKNMNEAEEDGDWDNKKIKPKGLRFDIAEQEEEEQPLRMPPIIPKKSKIIEKVQNLQKQKQNKKGNQGGGTGADKAKNTKWRQKSEQFRSAMKAARGGGVSDTELAAQYDDRKQCPNCKRKFNELAAEKHIRMCNQKHRAKGVKVF</sequence>
<feature type="region of interest" description="Disordered" evidence="6">
    <location>
        <begin position="302"/>
        <end position="348"/>
    </location>
</feature>
<evidence type="ECO:0000256" key="6">
    <source>
        <dbReference type="SAM" id="MobiDB-lite"/>
    </source>
</evidence>
<evidence type="ECO:0000256" key="3">
    <source>
        <dbReference type="ARBA" id="ARBA00022771"/>
    </source>
</evidence>
<accession>A0A078AG93</accession>
<dbReference type="InterPro" id="IPR026319">
    <property type="entry name" value="ZC2HC1A/B-like"/>
</dbReference>
<evidence type="ECO:0000256" key="4">
    <source>
        <dbReference type="ARBA" id="ARBA00022833"/>
    </source>
</evidence>
<evidence type="ECO:0000256" key="2">
    <source>
        <dbReference type="ARBA" id="ARBA00022737"/>
    </source>
</evidence>
<dbReference type="PANTHER" id="PTHR13555">
    <property type="entry name" value="C2H2 ZINC FINGER CGI-62-RELATED"/>
    <property type="match status" value="1"/>
</dbReference>
<protein>
    <recommendedName>
        <fullName evidence="7">C2HC/C3H-type domain-containing protein</fullName>
    </recommendedName>
</protein>
<feature type="compositionally biased region" description="Basic and acidic residues" evidence="6">
    <location>
        <begin position="191"/>
        <end position="202"/>
    </location>
</feature>
<organism evidence="8 9">
    <name type="scientific">Stylonychia lemnae</name>
    <name type="common">Ciliate</name>
    <dbReference type="NCBI Taxonomy" id="5949"/>
    <lineage>
        <taxon>Eukaryota</taxon>
        <taxon>Sar</taxon>
        <taxon>Alveolata</taxon>
        <taxon>Ciliophora</taxon>
        <taxon>Intramacronucleata</taxon>
        <taxon>Spirotrichea</taxon>
        <taxon>Stichotrichia</taxon>
        <taxon>Sporadotrichida</taxon>
        <taxon>Oxytrichidae</taxon>
        <taxon>Stylonychinae</taxon>
        <taxon>Stylonychia</taxon>
    </lineage>
</organism>
<proteinExistence type="predicted"/>
<evidence type="ECO:0000313" key="8">
    <source>
        <dbReference type="EMBL" id="CDW80851.1"/>
    </source>
</evidence>
<dbReference type="GO" id="GO:0008270">
    <property type="term" value="F:zinc ion binding"/>
    <property type="evidence" value="ECO:0007669"/>
    <property type="project" value="UniProtKB-KW"/>
</dbReference>
<feature type="domain" description="C2HC/C3H-type" evidence="7">
    <location>
        <begin position="358"/>
        <end position="387"/>
    </location>
</feature>
<reference evidence="8 9" key="1">
    <citation type="submission" date="2014-06" db="EMBL/GenBank/DDBJ databases">
        <authorList>
            <person name="Swart Estienne"/>
        </authorList>
    </citation>
    <scope>NUCLEOTIDE SEQUENCE [LARGE SCALE GENOMIC DNA]</scope>
    <source>
        <strain evidence="8 9">130c</strain>
    </source>
</reference>
<gene>
    <name evidence="8" type="primary">Contig3614.g3855</name>
    <name evidence="8" type="ORF">STYLEM_9855</name>
</gene>
<dbReference type="PANTHER" id="PTHR13555:SF36">
    <property type="entry name" value="ZINC FINGER C2HC DOMAIN-CONTAINING PROTEIN 1B"/>
    <property type="match status" value="1"/>
</dbReference>